<evidence type="ECO:0000313" key="2">
    <source>
        <dbReference type="Proteomes" id="UP000887013"/>
    </source>
</evidence>
<evidence type="ECO:0000313" key="1">
    <source>
        <dbReference type="EMBL" id="GFT06261.1"/>
    </source>
</evidence>
<reference evidence="1" key="1">
    <citation type="submission" date="2020-08" db="EMBL/GenBank/DDBJ databases">
        <title>Multicomponent nature underlies the extraordinary mechanical properties of spider dragline silk.</title>
        <authorList>
            <person name="Kono N."/>
            <person name="Nakamura H."/>
            <person name="Mori M."/>
            <person name="Yoshida Y."/>
            <person name="Ohtoshi R."/>
            <person name="Malay A.D."/>
            <person name="Moran D.A.P."/>
            <person name="Tomita M."/>
            <person name="Numata K."/>
            <person name="Arakawa K."/>
        </authorList>
    </citation>
    <scope>NUCLEOTIDE SEQUENCE</scope>
</reference>
<dbReference type="EMBL" id="BMAW01102856">
    <property type="protein sequence ID" value="GFT06261.1"/>
    <property type="molecule type" value="Genomic_DNA"/>
</dbReference>
<name>A0A8X6NCI6_NEPPI</name>
<dbReference type="AlphaFoldDB" id="A0A8X6NCI6"/>
<sequence>MSRLTGFLEIGSAVTSGNLSSNNFPSKSVNEVTHAKEYFCSPGQARSLVREVSGESGKREKSGISGGFSVHFSTEIL</sequence>
<dbReference type="Proteomes" id="UP000887013">
    <property type="component" value="Unassembled WGS sequence"/>
</dbReference>
<organism evidence="1 2">
    <name type="scientific">Nephila pilipes</name>
    <name type="common">Giant wood spider</name>
    <name type="synonym">Nephila maculata</name>
    <dbReference type="NCBI Taxonomy" id="299642"/>
    <lineage>
        <taxon>Eukaryota</taxon>
        <taxon>Metazoa</taxon>
        <taxon>Ecdysozoa</taxon>
        <taxon>Arthropoda</taxon>
        <taxon>Chelicerata</taxon>
        <taxon>Arachnida</taxon>
        <taxon>Araneae</taxon>
        <taxon>Araneomorphae</taxon>
        <taxon>Entelegynae</taxon>
        <taxon>Araneoidea</taxon>
        <taxon>Nephilidae</taxon>
        <taxon>Nephila</taxon>
    </lineage>
</organism>
<accession>A0A8X6NCI6</accession>
<keyword evidence="2" id="KW-1185">Reference proteome</keyword>
<gene>
    <name evidence="1" type="ORF">NPIL_12981</name>
</gene>
<proteinExistence type="predicted"/>
<protein>
    <submittedName>
        <fullName evidence="1">Uncharacterized protein</fullName>
    </submittedName>
</protein>
<comment type="caution">
    <text evidence="1">The sequence shown here is derived from an EMBL/GenBank/DDBJ whole genome shotgun (WGS) entry which is preliminary data.</text>
</comment>